<accession>A0A5N5P698</accession>
<evidence type="ECO:0000256" key="2">
    <source>
        <dbReference type="SAM" id="SignalP"/>
    </source>
</evidence>
<dbReference type="PANTHER" id="PTHR14009:SF34">
    <property type="entry name" value="LETM1 RBD DOMAIN-CONTAINING PROTEIN"/>
    <property type="match status" value="1"/>
</dbReference>
<feature type="signal peptide" evidence="2">
    <location>
        <begin position="1"/>
        <end position="20"/>
    </location>
</feature>
<comment type="caution">
    <text evidence="3">The sequence shown here is derived from an EMBL/GenBank/DDBJ whole genome shotgun (WGS) entry which is preliminary data.</text>
</comment>
<evidence type="ECO:0000256" key="1">
    <source>
        <dbReference type="SAM" id="Phobius"/>
    </source>
</evidence>
<proteinExistence type="predicted"/>
<dbReference type="Proteomes" id="UP000326939">
    <property type="component" value="Chromosome 1"/>
</dbReference>
<feature type="chain" id="PRO_5024351104" evidence="2">
    <location>
        <begin position="21"/>
        <end position="737"/>
    </location>
</feature>
<feature type="transmembrane region" description="Helical" evidence="1">
    <location>
        <begin position="663"/>
        <end position="692"/>
    </location>
</feature>
<keyword evidence="2" id="KW-0732">Signal</keyword>
<sequence>MLLVLYSLSLLIHLPWLAIGLCDLTTRSTYRHRKSSGSKSKRKIKANAPNFSKLNGMELGVSFFSKNSISLGFVFARYTSRYVSLRVLSSMSSSASTGETNDVNEAVESRSDDKNMDFTRINCLVWVLHESATSFSQAVESLELAGRGAELAMAWNGKDVHVWHKRLAYQVAVYALLKTAIEVEILLSHDRHNPSPVKEIFTPKINLLGEYIENQLNMKHPELVQWFKVVELPHITGFFAPLLKQWSIEYAGSGVAGIIVAISCCAAVGKLGSERISCPLFTLSLEDVLIELMDLSHSIVEVDKLHKLATEAGFELDFLSHFGAKVFPCNKTEELELWIGLAQQKLSLALGKEIDIRGTGTSCKRARADSLATLGLFAHLGRKTRLFLSRMGMKDLDELILDLLGYLECGCLFVYPELASVSTYQCFMEVVTDEIGWLDFYAACSFLSNQERERSKQHTIQAEKEIILSTIFTVCYDVFSGFAHFSRSAQLPLDADLLAVLLRSQNLLTVCLEDYWAVYDRSCEQLKIVEAGASDLMLPVGTKGPENIFLTLEAQQRPAELILKGCLTAKSLQSINLRKASCSAQKEAITHVEASSTAATKPNLPHDSLLRKYSVKLVSTSSDLWMGTQLLVVDISFALNLLLKQLQGHKVTVRERKKLKRTLNDIITLIPVTILMLLPVSAVGHAAILAAIKKYMPFLIPSPYSAERLEVVKQLDRTKKMEVQSWSNLEDPSSRMP</sequence>
<keyword evidence="1" id="KW-0812">Transmembrane</keyword>
<evidence type="ECO:0000313" key="3">
    <source>
        <dbReference type="EMBL" id="KAB5574296.1"/>
    </source>
</evidence>
<dbReference type="EMBL" id="VDCV01000001">
    <property type="protein sequence ID" value="KAB5574296.1"/>
    <property type="molecule type" value="Genomic_DNA"/>
</dbReference>
<evidence type="ECO:0000313" key="4">
    <source>
        <dbReference type="Proteomes" id="UP000326939"/>
    </source>
</evidence>
<protein>
    <submittedName>
        <fullName evidence="3">Uncharacterized protein</fullName>
    </submittedName>
</protein>
<name>A0A5N5P698_9ROSI</name>
<dbReference type="AlphaFoldDB" id="A0A5N5P698"/>
<organism evidence="3 4">
    <name type="scientific">Salix brachista</name>
    <dbReference type="NCBI Taxonomy" id="2182728"/>
    <lineage>
        <taxon>Eukaryota</taxon>
        <taxon>Viridiplantae</taxon>
        <taxon>Streptophyta</taxon>
        <taxon>Embryophyta</taxon>
        <taxon>Tracheophyta</taxon>
        <taxon>Spermatophyta</taxon>
        <taxon>Magnoliopsida</taxon>
        <taxon>eudicotyledons</taxon>
        <taxon>Gunneridae</taxon>
        <taxon>Pentapetalae</taxon>
        <taxon>rosids</taxon>
        <taxon>fabids</taxon>
        <taxon>Malpighiales</taxon>
        <taxon>Salicaceae</taxon>
        <taxon>Saliceae</taxon>
        <taxon>Salix</taxon>
    </lineage>
</organism>
<dbReference type="InterPro" id="IPR044202">
    <property type="entry name" value="LETM1/MDM38-like"/>
</dbReference>
<dbReference type="PANTHER" id="PTHR14009">
    <property type="entry name" value="LEUCINE ZIPPER-EF-HAND CONTAINING TRANSMEMBRANE PROTEIN"/>
    <property type="match status" value="1"/>
</dbReference>
<dbReference type="GO" id="GO:0030003">
    <property type="term" value="P:intracellular monoatomic cation homeostasis"/>
    <property type="evidence" value="ECO:0007669"/>
    <property type="project" value="TreeGrafter"/>
</dbReference>
<keyword evidence="1" id="KW-1133">Transmembrane helix</keyword>
<gene>
    <name evidence="3" type="ORF">DKX38_001490</name>
</gene>
<keyword evidence="1" id="KW-0472">Membrane</keyword>
<dbReference type="GO" id="GO:0005743">
    <property type="term" value="C:mitochondrial inner membrane"/>
    <property type="evidence" value="ECO:0007669"/>
    <property type="project" value="InterPro"/>
</dbReference>
<keyword evidence="4" id="KW-1185">Reference proteome</keyword>
<reference evidence="4" key="1">
    <citation type="journal article" date="2019" name="Gigascience">
        <title>De novo genome assembly of the endangered Acer yangbiense, a plant species with extremely small populations endemic to Yunnan Province, China.</title>
        <authorList>
            <person name="Yang J."/>
            <person name="Wariss H.M."/>
            <person name="Tao L."/>
            <person name="Zhang R."/>
            <person name="Yun Q."/>
            <person name="Hollingsworth P."/>
            <person name="Dao Z."/>
            <person name="Luo G."/>
            <person name="Guo H."/>
            <person name="Ma Y."/>
            <person name="Sun W."/>
        </authorList>
    </citation>
    <scope>NUCLEOTIDE SEQUENCE [LARGE SCALE GENOMIC DNA]</scope>
    <source>
        <strain evidence="4">cv. br00</strain>
    </source>
</reference>